<keyword evidence="12" id="KW-1185">Reference proteome</keyword>
<keyword evidence="8" id="KW-0067">ATP-binding</keyword>
<dbReference type="PANTHER" id="PTHR33540:SF2">
    <property type="entry name" value="TRNA THREONYLCARBAMOYLADENOSINE BIOSYNTHESIS PROTEIN TSAE"/>
    <property type="match status" value="1"/>
</dbReference>
<dbReference type="Proteomes" id="UP000236592">
    <property type="component" value="Chromosome"/>
</dbReference>
<evidence type="ECO:0000256" key="10">
    <source>
        <dbReference type="ARBA" id="ARBA00032441"/>
    </source>
</evidence>
<dbReference type="InterPro" id="IPR027417">
    <property type="entry name" value="P-loop_NTPase"/>
</dbReference>
<organism evidence="11 12">
    <name type="scientific">Pseudotamlana carrageenivorans</name>
    <dbReference type="NCBI Taxonomy" id="2069432"/>
    <lineage>
        <taxon>Bacteria</taxon>
        <taxon>Pseudomonadati</taxon>
        <taxon>Bacteroidota</taxon>
        <taxon>Flavobacteriia</taxon>
        <taxon>Flavobacteriales</taxon>
        <taxon>Flavobacteriaceae</taxon>
        <taxon>Pseudotamlana</taxon>
    </lineage>
</organism>
<dbReference type="GO" id="GO:0005737">
    <property type="term" value="C:cytoplasm"/>
    <property type="evidence" value="ECO:0007669"/>
    <property type="project" value="UniProtKB-SubCell"/>
</dbReference>
<dbReference type="Pfam" id="PF02367">
    <property type="entry name" value="TsaE"/>
    <property type="match status" value="1"/>
</dbReference>
<dbReference type="NCBIfam" id="TIGR00150">
    <property type="entry name" value="T6A_YjeE"/>
    <property type="match status" value="1"/>
</dbReference>
<name>A0A2I7SLN0_9FLAO</name>
<dbReference type="Gene3D" id="3.40.50.300">
    <property type="entry name" value="P-loop containing nucleotide triphosphate hydrolases"/>
    <property type="match status" value="1"/>
</dbReference>
<dbReference type="GO" id="GO:0016740">
    <property type="term" value="F:transferase activity"/>
    <property type="evidence" value="ECO:0007669"/>
    <property type="project" value="UniProtKB-KW"/>
</dbReference>
<dbReference type="SUPFAM" id="SSF52540">
    <property type="entry name" value="P-loop containing nucleoside triphosphate hydrolases"/>
    <property type="match status" value="1"/>
</dbReference>
<comment type="similarity">
    <text evidence="2">Belongs to the TsaE family.</text>
</comment>
<keyword evidence="5" id="KW-0819">tRNA processing</keyword>
<evidence type="ECO:0000256" key="1">
    <source>
        <dbReference type="ARBA" id="ARBA00004496"/>
    </source>
</evidence>
<evidence type="ECO:0000256" key="9">
    <source>
        <dbReference type="ARBA" id="ARBA00022842"/>
    </source>
</evidence>
<dbReference type="AlphaFoldDB" id="A0A2I7SLN0"/>
<reference evidence="12" key="1">
    <citation type="submission" date="2018-01" db="EMBL/GenBank/DDBJ databases">
        <title>Complete genome of Tamlana sp. UJ94.</title>
        <authorList>
            <person name="Jung J."/>
            <person name="Chung D."/>
            <person name="Bae S.S."/>
            <person name="Baek K."/>
        </authorList>
    </citation>
    <scope>NUCLEOTIDE SEQUENCE [LARGE SCALE GENOMIC DNA]</scope>
    <source>
        <strain evidence="12">UJ94</strain>
    </source>
</reference>
<dbReference type="KEGG" id="taj:C1A40_15690"/>
<dbReference type="GO" id="GO:0005524">
    <property type="term" value="F:ATP binding"/>
    <property type="evidence" value="ECO:0007669"/>
    <property type="project" value="UniProtKB-KW"/>
</dbReference>
<evidence type="ECO:0000256" key="8">
    <source>
        <dbReference type="ARBA" id="ARBA00022840"/>
    </source>
</evidence>
<evidence type="ECO:0000256" key="7">
    <source>
        <dbReference type="ARBA" id="ARBA00022741"/>
    </source>
</evidence>
<comment type="subcellular location">
    <subcellularLocation>
        <location evidence="1">Cytoplasm</location>
    </subcellularLocation>
</comment>
<evidence type="ECO:0000256" key="2">
    <source>
        <dbReference type="ARBA" id="ARBA00007599"/>
    </source>
</evidence>
<keyword evidence="4" id="KW-0963">Cytoplasm</keyword>
<protein>
    <recommendedName>
        <fullName evidence="3">tRNA threonylcarbamoyladenosine biosynthesis protein TsaE</fullName>
    </recommendedName>
    <alternativeName>
        <fullName evidence="10">t(6)A37 threonylcarbamoyladenosine biosynthesis protein TsaE</fullName>
    </alternativeName>
</protein>
<evidence type="ECO:0000256" key="5">
    <source>
        <dbReference type="ARBA" id="ARBA00022694"/>
    </source>
</evidence>
<evidence type="ECO:0000256" key="3">
    <source>
        <dbReference type="ARBA" id="ARBA00019010"/>
    </source>
</evidence>
<dbReference type="GO" id="GO:0002949">
    <property type="term" value="P:tRNA threonylcarbamoyladenosine modification"/>
    <property type="evidence" value="ECO:0007669"/>
    <property type="project" value="InterPro"/>
</dbReference>
<sequence length="134" mass="15544">MKITYELSEAEQVAKDIINQAKTKTILFYGDMGVGKTTLIKKIVEVLGSEDEVSSPTFSIVNEYNLKDGKLYHFDLYRLKSTEEAYDFGIEDYLDSGCWTLIEWPEKVDISLFDEYDEVRINLDTHNKRTLELI</sequence>
<evidence type="ECO:0000256" key="4">
    <source>
        <dbReference type="ARBA" id="ARBA00022490"/>
    </source>
</evidence>
<evidence type="ECO:0000313" key="11">
    <source>
        <dbReference type="EMBL" id="AUS06792.1"/>
    </source>
</evidence>
<keyword evidence="7" id="KW-0547">Nucleotide-binding</keyword>
<dbReference type="GO" id="GO:0046872">
    <property type="term" value="F:metal ion binding"/>
    <property type="evidence" value="ECO:0007669"/>
    <property type="project" value="UniProtKB-KW"/>
</dbReference>
<evidence type="ECO:0000313" key="12">
    <source>
        <dbReference type="Proteomes" id="UP000236592"/>
    </source>
</evidence>
<evidence type="ECO:0000256" key="6">
    <source>
        <dbReference type="ARBA" id="ARBA00022723"/>
    </source>
</evidence>
<gene>
    <name evidence="11" type="ORF">C1A40_15690</name>
</gene>
<dbReference type="EMBL" id="CP025938">
    <property type="protein sequence ID" value="AUS06792.1"/>
    <property type="molecule type" value="Genomic_DNA"/>
</dbReference>
<accession>A0A2I7SLN0</accession>
<dbReference type="RefSeq" id="WP_102996721.1">
    <property type="nucleotide sequence ID" value="NZ_CP025938.1"/>
</dbReference>
<keyword evidence="6" id="KW-0479">Metal-binding</keyword>
<keyword evidence="9" id="KW-0460">Magnesium</keyword>
<proteinExistence type="inferred from homology"/>
<dbReference type="InterPro" id="IPR003442">
    <property type="entry name" value="T6A_TsaE"/>
</dbReference>
<dbReference type="OrthoDB" id="9815896at2"/>
<keyword evidence="11" id="KW-0808">Transferase</keyword>
<dbReference type="PANTHER" id="PTHR33540">
    <property type="entry name" value="TRNA THREONYLCARBAMOYLADENOSINE BIOSYNTHESIS PROTEIN TSAE"/>
    <property type="match status" value="1"/>
</dbReference>